<dbReference type="EMBL" id="LT598451">
    <property type="protein sequence ID" value="SCU95021.1"/>
    <property type="molecule type" value="Genomic_DNA"/>
</dbReference>
<dbReference type="SFLD" id="SFLDS00005">
    <property type="entry name" value="Isoprenoid_Synthase_Type_I"/>
    <property type="match status" value="1"/>
</dbReference>
<gene>
    <name evidence="5" type="ORF">LANO_0E09010G</name>
</gene>
<dbReference type="InterPro" id="IPR000092">
    <property type="entry name" value="Polyprenyl_synt"/>
</dbReference>
<organism evidence="5 6">
    <name type="scientific">Lachancea nothofagi CBS 11611</name>
    <dbReference type="NCBI Taxonomy" id="1266666"/>
    <lineage>
        <taxon>Eukaryota</taxon>
        <taxon>Fungi</taxon>
        <taxon>Dikarya</taxon>
        <taxon>Ascomycota</taxon>
        <taxon>Saccharomycotina</taxon>
        <taxon>Saccharomycetes</taxon>
        <taxon>Saccharomycetales</taxon>
        <taxon>Saccharomycetaceae</taxon>
        <taxon>Lachancea</taxon>
    </lineage>
</organism>
<evidence type="ECO:0000256" key="3">
    <source>
        <dbReference type="ARBA" id="ARBA00022842"/>
    </source>
</evidence>
<evidence type="ECO:0000256" key="1">
    <source>
        <dbReference type="ARBA" id="ARBA00022679"/>
    </source>
</evidence>
<keyword evidence="2" id="KW-0479">Metal-binding</keyword>
<dbReference type="Gene3D" id="1.10.600.10">
    <property type="entry name" value="Farnesyl Diphosphate Synthase"/>
    <property type="match status" value="1"/>
</dbReference>
<dbReference type="PROSITE" id="PS00444">
    <property type="entry name" value="POLYPRENYL_SYNTHASE_2"/>
    <property type="match status" value="1"/>
</dbReference>
<evidence type="ECO:0000313" key="6">
    <source>
        <dbReference type="Proteomes" id="UP000189911"/>
    </source>
</evidence>
<dbReference type="SUPFAM" id="SSF48576">
    <property type="entry name" value="Terpenoid synthases"/>
    <property type="match status" value="1"/>
</dbReference>
<dbReference type="AlphaFoldDB" id="A0A1G4JVP7"/>
<evidence type="ECO:0000256" key="2">
    <source>
        <dbReference type="ARBA" id="ARBA00022723"/>
    </source>
</evidence>
<protein>
    <submittedName>
        <fullName evidence="5">LANO_0E09010g1_1</fullName>
    </submittedName>
</protein>
<keyword evidence="3" id="KW-0460">Magnesium</keyword>
<dbReference type="InterPro" id="IPR033749">
    <property type="entry name" value="Polyprenyl_synt_CS"/>
</dbReference>
<dbReference type="CDD" id="cd00685">
    <property type="entry name" value="Trans_IPPS_HT"/>
    <property type="match status" value="1"/>
</dbReference>
<dbReference type="Pfam" id="PF00348">
    <property type="entry name" value="polyprenyl_synt"/>
    <property type="match status" value="1"/>
</dbReference>
<accession>A0A1G4JVP7</accession>
<dbReference type="PANTHER" id="PTHR12001">
    <property type="entry name" value="GERANYLGERANYL PYROPHOSPHATE SYNTHASE"/>
    <property type="match status" value="1"/>
</dbReference>
<keyword evidence="1 4" id="KW-0808">Transferase</keyword>
<proteinExistence type="inferred from homology"/>
<reference evidence="6" key="1">
    <citation type="submission" date="2016-03" db="EMBL/GenBank/DDBJ databases">
        <authorList>
            <person name="Devillers Hugo."/>
        </authorList>
    </citation>
    <scope>NUCLEOTIDE SEQUENCE [LARGE SCALE GENOMIC DNA]</scope>
</reference>
<dbReference type="Proteomes" id="UP000189911">
    <property type="component" value="Chromosome E"/>
</dbReference>
<evidence type="ECO:0000256" key="4">
    <source>
        <dbReference type="RuleBase" id="RU004466"/>
    </source>
</evidence>
<dbReference type="InterPro" id="IPR008949">
    <property type="entry name" value="Isoprenoid_synthase_dom_sf"/>
</dbReference>
<dbReference type="SFLD" id="SFLDG01017">
    <property type="entry name" value="Polyprenyl_Transferase_Like"/>
    <property type="match status" value="1"/>
</dbReference>
<dbReference type="PROSITE" id="PS00723">
    <property type="entry name" value="POLYPRENYL_SYNTHASE_1"/>
    <property type="match status" value="1"/>
</dbReference>
<dbReference type="PANTHER" id="PTHR12001:SF44">
    <property type="entry name" value="GERANYLGERANYL PYROPHOSPHATE SYNTHASE"/>
    <property type="match status" value="1"/>
</dbReference>
<keyword evidence="6" id="KW-1185">Reference proteome</keyword>
<dbReference type="GO" id="GO:0004659">
    <property type="term" value="F:prenyltransferase activity"/>
    <property type="evidence" value="ECO:0007669"/>
    <property type="project" value="InterPro"/>
</dbReference>
<evidence type="ECO:0000313" key="5">
    <source>
        <dbReference type="EMBL" id="SCU95021.1"/>
    </source>
</evidence>
<dbReference type="GO" id="GO:0046872">
    <property type="term" value="F:metal ion binding"/>
    <property type="evidence" value="ECO:0007669"/>
    <property type="project" value="UniProtKB-KW"/>
</dbReference>
<name>A0A1G4JVP7_9SACH</name>
<dbReference type="GO" id="GO:0008299">
    <property type="term" value="P:isoprenoid biosynthetic process"/>
    <property type="evidence" value="ECO:0007669"/>
    <property type="project" value="InterPro"/>
</dbReference>
<comment type="similarity">
    <text evidence="4">Belongs to the FPP/GGPP synthase family.</text>
</comment>
<dbReference type="OrthoDB" id="6921389at2759"/>
<sequence length="324" mass="37264">MNIKQIEKLANEPPAWSKQEEKTLRRPFDYLASSPGKNFRSELIMIFNSFYKLPNQKVAVISKLVEILHTSSLLIDDIEDSSEWRRGLKASHLVHGIPMTINTANYMYFYAMESLQELAQDYDQCVLNQLLIIFNQEMMNLHRGQGLDIYWRDDFVVPDEQQYLNMVMNKTGGLFRLTVRLMEAFSAQFSGETSLVPLSNLLGILYQIRDDYMNLQDATMIKNKGFAEDVSEGKLSFPIIHGIRHGKAEGNSLVWEILQTRTQDIELKKQLVHYLEHTSGSMQYARNKVLQLGILIKEGYFPLIQRCGHDTFALNAAVNSLCDI</sequence>